<reference evidence="7 8" key="1">
    <citation type="submission" date="2016-10" db="EMBL/GenBank/DDBJ databases">
        <title>Genome sequence of a sulfur-reducing bacterium Desulfurobacterium indicum K6013.</title>
        <authorList>
            <person name="Cao J."/>
            <person name="Shao Z."/>
            <person name="Alain K."/>
            <person name="Jebbar M."/>
        </authorList>
    </citation>
    <scope>NUCLEOTIDE SEQUENCE [LARGE SCALE GENOMIC DNA]</scope>
    <source>
        <strain evidence="7 8">K6013</strain>
    </source>
</reference>
<feature type="transmembrane region" description="Helical" evidence="5">
    <location>
        <begin position="154"/>
        <end position="175"/>
    </location>
</feature>
<feature type="transmembrane region" description="Helical" evidence="5">
    <location>
        <begin position="208"/>
        <end position="224"/>
    </location>
</feature>
<feature type="transmembrane region" description="Helical" evidence="5">
    <location>
        <begin position="187"/>
        <end position="202"/>
    </location>
</feature>
<evidence type="ECO:0000256" key="5">
    <source>
        <dbReference type="SAM" id="Phobius"/>
    </source>
</evidence>
<proteinExistence type="predicted"/>
<evidence type="ECO:0000256" key="2">
    <source>
        <dbReference type="ARBA" id="ARBA00022692"/>
    </source>
</evidence>
<keyword evidence="3 5" id="KW-1133">Transmembrane helix</keyword>
<feature type="transmembrane region" description="Helical" evidence="5">
    <location>
        <begin position="109"/>
        <end position="134"/>
    </location>
</feature>
<dbReference type="InterPro" id="IPR007016">
    <property type="entry name" value="O-antigen_ligase-rel_domated"/>
</dbReference>
<feature type="transmembrane region" description="Helical" evidence="5">
    <location>
        <begin position="343"/>
        <end position="361"/>
    </location>
</feature>
<comment type="caution">
    <text evidence="7">The sequence shown here is derived from an EMBL/GenBank/DDBJ whole genome shotgun (WGS) entry which is preliminary data.</text>
</comment>
<evidence type="ECO:0000313" key="8">
    <source>
        <dbReference type="Proteomes" id="UP000187408"/>
    </source>
</evidence>
<protein>
    <recommendedName>
        <fullName evidence="6">O-antigen ligase-related domain-containing protein</fullName>
    </recommendedName>
</protein>
<sequence>MKLTFPKIGSVLLSLSVYLLTLTIPVSIAGDNIAIGIGVLGVILLFLSNERMDFPNLKPLAFFLVPEGISVLFAKNVKKAWKQTSLNHHLLPLIFVYDRLKKGLSLERILKFLSFSSIVLSSSVIVEAFTHQNVKHFKFSRFHLFFEPVRGKGILNHQLTTAGVLYLLFLLFAGFFIRQNQDRQSKKIYGITTCFLFLAILLNQSRSYWIGMFVAFLLFFVLLYRKRAVFYISGFLAFFLGFTLVFAPLRARLESIVNTKTNGSNTTRLIIWRSHYEAIKNDFSLKEKLFGSPVAGKDMCCKYIPESYEKVLGKKPPKIENLCDKQFYHCLSHNIYIKYLTDFGLLGLLGYVTFILYLILVNIRGFSLSGDSIFATFASMYTGFATAGFFENNFTDAEVKICFIFILGINFYLLDKLRSGERV</sequence>
<evidence type="ECO:0000259" key="6">
    <source>
        <dbReference type="Pfam" id="PF04932"/>
    </source>
</evidence>
<feature type="transmembrane region" description="Helical" evidence="5">
    <location>
        <begin position="229"/>
        <end position="249"/>
    </location>
</feature>
<dbReference type="InterPro" id="IPR051533">
    <property type="entry name" value="WaaL-like"/>
</dbReference>
<feature type="transmembrane region" description="Helical" evidence="5">
    <location>
        <begin position="373"/>
        <end position="391"/>
    </location>
</feature>
<dbReference type="GO" id="GO:0016020">
    <property type="term" value="C:membrane"/>
    <property type="evidence" value="ECO:0007669"/>
    <property type="project" value="UniProtKB-SubCell"/>
</dbReference>
<feature type="domain" description="O-antigen ligase-related" evidence="6">
    <location>
        <begin position="194"/>
        <end position="281"/>
    </location>
</feature>
<dbReference type="RefSeq" id="WP_076712801.1">
    <property type="nucleotide sequence ID" value="NZ_MOEN01000010.1"/>
</dbReference>
<dbReference type="Proteomes" id="UP000187408">
    <property type="component" value="Unassembled WGS sequence"/>
</dbReference>
<keyword evidence="2 5" id="KW-0812">Transmembrane</keyword>
<comment type="subcellular location">
    <subcellularLocation>
        <location evidence="1">Membrane</location>
        <topology evidence="1">Multi-pass membrane protein</topology>
    </subcellularLocation>
</comment>
<dbReference type="PANTHER" id="PTHR37422:SF17">
    <property type="entry name" value="O-ANTIGEN LIGASE"/>
    <property type="match status" value="1"/>
</dbReference>
<feature type="transmembrane region" description="Helical" evidence="5">
    <location>
        <begin position="33"/>
        <end position="49"/>
    </location>
</feature>
<accession>A0A1R1MLU0</accession>
<dbReference type="STRING" id="1914305.BLW93_03875"/>
<dbReference type="EMBL" id="MOEN01000010">
    <property type="protein sequence ID" value="OMH40723.1"/>
    <property type="molecule type" value="Genomic_DNA"/>
</dbReference>
<feature type="transmembrane region" description="Helical" evidence="5">
    <location>
        <begin position="397"/>
        <end position="414"/>
    </location>
</feature>
<dbReference type="PANTHER" id="PTHR37422">
    <property type="entry name" value="TEICHURONIC ACID BIOSYNTHESIS PROTEIN TUAE"/>
    <property type="match status" value="1"/>
</dbReference>
<evidence type="ECO:0000256" key="3">
    <source>
        <dbReference type="ARBA" id="ARBA00022989"/>
    </source>
</evidence>
<evidence type="ECO:0000256" key="1">
    <source>
        <dbReference type="ARBA" id="ARBA00004141"/>
    </source>
</evidence>
<keyword evidence="8" id="KW-1185">Reference proteome</keyword>
<organism evidence="7 8">
    <name type="scientific">Desulfurobacterium indicum</name>
    <dbReference type="NCBI Taxonomy" id="1914305"/>
    <lineage>
        <taxon>Bacteria</taxon>
        <taxon>Pseudomonadati</taxon>
        <taxon>Aquificota</taxon>
        <taxon>Aquificia</taxon>
        <taxon>Desulfurobacteriales</taxon>
        <taxon>Desulfurobacteriaceae</taxon>
        <taxon>Desulfurobacterium</taxon>
    </lineage>
</organism>
<name>A0A1R1MLU0_9BACT</name>
<evidence type="ECO:0000256" key="4">
    <source>
        <dbReference type="ARBA" id="ARBA00023136"/>
    </source>
</evidence>
<dbReference type="Pfam" id="PF04932">
    <property type="entry name" value="Wzy_C"/>
    <property type="match status" value="1"/>
</dbReference>
<gene>
    <name evidence="7" type="ORF">BLW93_03875</name>
</gene>
<evidence type="ECO:0000313" key="7">
    <source>
        <dbReference type="EMBL" id="OMH40723.1"/>
    </source>
</evidence>
<dbReference type="OrthoDB" id="12104at2"/>
<dbReference type="AlphaFoldDB" id="A0A1R1MLU0"/>
<keyword evidence="4 5" id="KW-0472">Membrane</keyword>